<feature type="non-terminal residue" evidence="6">
    <location>
        <position position="1"/>
    </location>
</feature>
<dbReference type="GO" id="GO:0005576">
    <property type="term" value="C:extracellular region"/>
    <property type="evidence" value="ECO:0007669"/>
    <property type="project" value="UniProtKB-SubCell"/>
</dbReference>
<accession>A0AA36DIM4</accession>
<evidence type="ECO:0000256" key="3">
    <source>
        <dbReference type="ARBA" id="ARBA00022525"/>
    </source>
</evidence>
<dbReference type="GO" id="GO:0032934">
    <property type="term" value="F:sterol binding"/>
    <property type="evidence" value="ECO:0007669"/>
    <property type="project" value="InterPro"/>
</dbReference>
<dbReference type="PANTHER" id="PTHR11306">
    <property type="entry name" value="NIEMANN PICK TYPE C2 PROTEIN NPC2-RELATED"/>
    <property type="match status" value="1"/>
</dbReference>
<evidence type="ECO:0000256" key="1">
    <source>
        <dbReference type="ARBA" id="ARBA00004613"/>
    </source>
</evidence>
<dbReference type="SUPFAM" id="SSF81296">
    <property type="entry name" value="E set domains"/>
    <property type="match status" value="1"/>
</dbReference>
<feature type="signal peptide" evidence="4">
    <location>
        <begin position="1"/>
        <end position="18"/>
    </location>
</feature>
<evidence type="ECO:0000313" key="7">
    <source>
        <dbReference type="Proteomes" id="UP001177023"/>
    </source>
</evidence>
<gene>
    <name evidence="6" type="ORF">MSPICULIGERA_LOCUS25253</name>
</gene>
<dbReference type="GO" id="GO:0015918">
    <property type="term" value="P:sterol transport"/>
    <property type="evidence" value="ECO:0007669"/>
    <property type="project" value="InterPro"/>
</dbReference>
<dbReference type="InterPro" id="IPR014756">
    <property type="entry name" value="Ig_E-set"/>
</dbReference>
<evidence type="ECO:0000256" key="2">
    <source>
        <dbReference type="ARBA" id="ARBA00006370"/>
    </source>
</evidence>
<dbReference type="EMBL" id="CATQJA010002710">
    <property type="protein sequence ID" value="CAJ0587276.1"/>
    <property type="molecule type" value="Genomic_DNA"/>
</dbReference>
<dbReference type="SMART" id="SM00737">
    <property type="entry name" value="ML"/>
    <property type="match status" value="1"/>
</dbReference>
<name>A0AA36DIM4_9BILA</name>
<protein>
    <recommendedName>
        <fullName evidence="5">MD-2-related lipid-recognition domain-containing protein</fullName>
    </recommendedName>
</protein>
<sequence length="156" mass="17648">MLRLSLIILACFFASILAFHDVKFRNCKSLFTVHSLEVSGAQLVEDNGHHITVLKKGTHPKIRIKFTPDVALDSFTTTVNAKIDGALLKWSMPEPNACKFMDCPVAADTQNVYEQAIHIKNEYPTDKTVQINWVIDGDREDIHHDVCVIFLARIEK</sequence>
<dbReference type="InterPro" id="IPR039670">
    <property type="entry name" value="NPC2-like"/>
</dbReference>
<keyword evidence="7" id="KW-1185">Reference proteome</keyword>
<dbReference type="Pfam" id="PF02221">
    <property type="entry name" value="E1_DerP2_DerF2"/>
    <property type="match status" value="1"/>
</dbReference>
<dbReference type="AlphaFoldDB" id="A0AA36DIM4"/>
<dbReference type="InterPro" id="IPR003172">
    <property type="entry name" value="ML_dom"/>
</dbReference>
<evidence type="ECO:0000313" key="6">
    <source>
        <dbReference type="EMBL" id="CAJ0587276.1"/>
    </source>
</evidence>
<feature type="domain" description="MD-2-related lipid-recognition" evidence="5">
    <location>
        <begin position="24"/>
        <end position="152"/>
    </location>
</feature>
<comment type="caution">
    <text evidence="6">The sequence shown here is derived from an EMBL/GenBank/DDBJ whole genome shotgun (WGS) entry which is preliminary data.</text>
</comment>
<comment type="similarity">
    <text evidence="2">Belongs to the NPC2 family.</text>
</comment>
<dbReference type="FunFam" id="2.60.40.770:FF:000001">
    <property type="entry name" value="NPC intracellular cholesterol transporter 2"/>
    <property type="match status" value="1"/>
</dbReference>
<dbReference type="Gene3D" id="2.60.40.770">
    <property type="match status" value="1"/>
</dbReference>
<reference evidence="6" key="1">
    <citation type="submission" date="2023-06" db="EMBL/GenBank/DDBJ databases">
        <authorList>
            <person name="Delattre M."/>
        </authorList>
    </citation>
    <scope>NUCLEOTIDE SEQUENCE</scope>
    <source>
        <strain evidence="6">AF72</strain>
    </source>
</reference>
<dbReference type="PANTHER" id="PTHR11306:SF68">
    <property type="entry name" value="NPC INTRACELLULAR CHOLESTEROL TRANSPORTER 2"/>
    <property type="match status" value="1"/>
</dbReference>
<organism evidence="6 7">
    <name type="scientific">Mesorhabditis spiculigera</name>
    <dbReference type="NCBI Taxonomy" id="96644"/>
    <lineage>
        <taxon>Eukaryota</taxon>
        <taxon>Metazoa</taxon>
        <taxon>Ecdysozoa</taxon>
        <taxon>Nematoda</taxon>
        <taxon>Chromadorea</taxon>
        <taxon>Rhabditida</taxon>
        <taxon>Rhabditina</taxon>
        <taxon>Rhabditomorpha</taxon>
        <taxon>Rhabditoidea</taxon>
        <taxon>Rhabditidae</taxon>
        <taxon>Mesorhabditinae</taxon>
        <taxon>Mesorhabditis</taxon>
    </lineage>
</organism>
<dbReference type="Proteomes" id="UP001177023">
    <property type="component" value="Unassembled WGS sequence"/>
</dbReference>
<evidence type="ECO:0000256" key="4">
    <source>
        <dbReference type="SAM" id="SignalP"/>
    </source>
</evidence>
<keyword evidence="3" id="KW-0964">Secreted</keyword>
<proteinExistence type="inferred from homology"/>
<comment type="subcellular location">
    <subcellularLocation>
        <location evidence="1">Secreted</location>
    </subcellularLocation>
</comment>
<keyword evidence="4" id="KW-0732">Signal</keyword>
<feature type="chain" id="PRO_5041373299" description="MD-2-related lipid-recognition domain-containing protein" evidence="4">
    <location>
        <begin position="19"/>
        <end position="156"/>
    </location>
</feature>
<evidence type="ECO:0000259" key="5">
    <source>
        <dbReference type="SMART" id="SM00737"/>
    </source>
</evidence>